<organism evidence="1 2">
    <name type="scientific">Gigaspora rosea</name>
    <dbReference type="NCBI Taxonomy" id="44941"/>
    <lineage>
        <taxon>Eukaryota</taxon>
        <taxon>Fungi</taxon>
        <taxon>Fungi incertae sedis</taxon>
        <taxon>Mucoromycota</taxon>
        <taxon>Glomeromycotina</taxon>
        <taxon>Glomeromycetes</taxon>
        <taxon>Diversisporales</taxon>
        <taxon>Gigasporaceae</taxon>
        <taxon>Gigaspora</taxon>
    </lineage>
</organism>
<comment type="caution">
    <text evidence="1">The sequence shown here is derived from an EMBL/GenBank/DDBJ whole genome shotgun (WGS) entry which is preliminary data.</text>
</comment>
<protein>
    <submittedName>
        <fullName evidence="1">Uncharacterized protein</fullName>
    </submittedName>
</protein>
<keyword evidence="2" id="KW-1185">Reference proteome</keyword>
<dbReference type="OrthoDB" id="2405070at2759"/>
<reference evidence="1 2" key="1">
    <citation type="submission" date="2018-06" db="EMBL/GenBank/DDBJ databases">
        <title>Comparative genomics reveals the genomic features of Rhizophagus irregularis, R. cerebriforme, R. diaphanum and Gigaspora rosea, and their symbiotic lifestyle signature.</title>
        <authorList>
            <person name="Morin E."/>
            <person name="San Clemente H."/>
            <person name="Chen E.C.H."/>
            <person name="De La Providencia I."/>
            <person name="Hainaut M."/>
            <person name="Kuo A."/>
            <person name="Kohler A."/>
            <person name="Murat C."/>
            <person name="Tang N."/>
            <person name="Roy S."/>
            <person name="Loubradou J."/>
            <person name="Henrissat B."/>
            <person name="Grigoriev I.V."/>
            <person name="Corradi N."/>
            <person name="Roux C."/>
            <person name="Martin F.M."/>
        </authorList>
    </citation>
    <scope>NUCLEOTIDE SEQUENCE [LARGE SCALE GENOMIC DNA]</scope>
    <source>
        <strain evidence="1 2">DAOM 194757</strain>
    </source>
</reference>
<dbReference type="EMBL" id="QKWP01001108">
    <property type="protein sequence ID" value="RIB11670.1"/>
    <property type="molecule type" value="Genomic_DNA"/>
</dbReference>
<sequence>MPPKLNKGPCNIRDCNNYASCYYKFTENAFQKSKEKNTFEPDRYNKRKSVDFEDKKISDIFTISEDINNEWKNIIVNITDDQIILNKSDFTKLIDRINQLELQIKTNQELINKQNLNISNLGLTFENKLDILSKVLFKEQRKLSHSIKLDPNKFLELITQSNFQLNGFFDEIFNALSPRYRNYQTQENDKKLAVGFCYLLARARNKFANKLKIEIGLYLLASGYNSSAIDTLANLEISACYK</sequence>
<name>A0A397UN55_9GLOM</name>
<dbReference type="AlphaFoldDB" id="A0A397UN55"/>
<accession>A0A397UN55</accession>
<proteinExistence type="predicted"/>
<dbReference type="Proteomes" id="UP000266673">
    <property type="component" value="Unassembled WGS sequence"/>
</dbReference>
<evidence type="ECO:0000313" key="2">
    <source>
        <dbReference type="Proteomes" id="UP000266673"/>
    </source>
</evidence>
<gene>
    <name evidence="1" type="ORF">C2G38_2202830</name>
</gene>
<evidence type="ECO:0000313" key="1">
    <source>
        <dbReference type="EMBL" id="RIB11670.1"/>
    </source>
</evidence>